<feature type="compositionally biased region" description="Pro residues" evidence="1">
    <location>
        <begin position="152"/>
        <end position="162"/>
    </location>
</feature>
<dbReference type="PANTHER" id="PTHR36867:SF1">
    <property type="entry name" value="RIKEN CDNA 2610318N02 GENE"/>
    <property type="match status" value="1"/>
</dbReference>
<dbReference type="AlphaFoldDB" id="A0A9Q1HB23"/>
<comment type="caution">
    <text evidence="2">The sequence shown here is derived from an EMBL/GenBank/DDBJ whole genome shotgun (WGS) entry which is preliminary data.</text>
</comment>
<feature type="compositionally biased region" description="Polar residues" evidence="1">
    <location>
        <begin position="336"/>
        <end position="356"/>
    </location>
</feature>
<gene>
    <name evidence="2" type="ORF">HOLleu_09449</name>
</gene>
<feature type="compositionally biased region" description="Polar residues" evidence="1">
    <location>
        <begin position="262"/>
        <end position="274"/>
    </location>
</feature>
<dbReference type="Proteomes" id="UP001152320">
    <property type="component" value="Chromosome 4"/>
</dbReference>
<evidence type="ECO:0000313" key="2">
    <source>
        <dbReference type="EMBL" id="KAJ8042642.1"/>
    </source>
</evidence>
<feature type="compositionally biased region" description="Pro residues" evidence="1">
    <location>
        <begin position="209"/>
        <end position="219"/>
    </location>
</feature>
<name>A0A9Q1HB23_HOLLE</name>
<feature type="compositionally biased region" description="Basic residues" evidence="1">
    <location>
        <begin position="121"/>
        <end position="135"/>
    </location>
</feature>
<evidence type="ECO:0000256" key="1">
    <source>
        <dbReference type="SAM" id="MobiDB-lite"/>
    </source>
</evidence>
<keyword evidence="3" id="KW-1185">Reference proteome</keyword>
<evidence type="ECO:0000313" key="3">
    <source>
        <dbReference type="Proteomes" id="UP001152320"/>
    </source>
</evidence>
<dbReference type="EMBL" id="JAIZAY010000004">
    <property type="protein sequence ID" value="KAJ8042642.1"/>
    <property type="molecule type" value="Genomic_DNA"/>
</dbReference>
<sequence length="356" mass="39011">MEQLGEYDAEIPLSRRYCDQISSEEYEMQAAKTTYGALEELLQYVENNPAIYKRIIAKRRIEEEENAGPLSYLKVKLMVALHGEEYAVESITNTECENEINKFQNNTCQVFNYAQDSKQKSTRFSKRLAAKTKKQKSSETTTLKRNGKSSTIPPPPPPPLPPALALSGSESVSDENDVENVVIIPKGRPSIHSGTKKQKKGQTVEALMSPPPPPPPPPSAVLQDSTNKKNPGKSTPTSKMPDVLPASDGKLLTNKLKPKSKQFGSTASLASVGSIQDELRSFDRKLLKSVSSVKSPGGTPQPTPRTKRLLSTPVVSPSMHSAFNMKMLDKFKNIRSPPSNHNSPASGFNSTSDFTP</sequence>
<dbReference type="OrthoDB" id="9836384at2759"/>
<feature type="region of interest" description="Disordered" evidence="1">
    <location>
        <begin position="330"/>
        <end position="356"/>
    </location>
</feature>
<proteinExistence type="predicted"/>
<dbReference type="PANTHER" id="PTHR36867">
    <property type="entry name" value="MCG131172, ISOFORM CRA_A"/>
    <property type="match status" value="1"/>
</dbReference>
<accession>A0A9Q1HB23</accession>
<feature type="compositionally biased region" description="Polar residues" evidence="1">
    <location>
        <begin position="222"/>
        <end position="238"/>
    </location>
</feature>
<organism evidence="2 3">
    <name type="scientific">Holothuria leucospilota</name>
    <name type="common">Black long sea cucumber</name>
    <name type="synonym">Mertensiothuria leucospilota</name>
    <dbReference type="NCBI Taxonomy" id="206669"/>
    <lineage>
        <taxon>Eukaryota</taxon>
        <taxon>Metazoa</taxon>
        <taxon>Echinodermata</taxon>
        <taxon>Eleutherozoa</taxon>
        <taxon>Echinozoa</taxon>
        <taxon>Holothuroidea</taxon>
        <taxon>Aspidochirotacea</taxon>
        <taxon>Aspidochirotida</taxon>
        <taxon>Holothuriidae</taxon>
        <taxon>Holothuria</taxon>
    </lineage>
</organism>
<protein>
    <submittedName>
        <fullName evidence="2">Uncharacterized protein</fullName>
    </submittedName>
</protein>
<reference evidence="2" key="1">
    <citation type="submission" date="2021-10" db="EMBL/GenBank/DDBJ databases">
        <title>Tropical sea cucumber genome reveals ecological adaptation and Cuvierian tubules defense mechanism.</title>
        <authorList>
            <person name="Chen T."/>
        </authorList>
    </citation>
    <scope>NUCLEOTIDE SEQUENCE</scope>
    <source>
        <strain evidence="2">Nanhai2018</strain>
        <tissue evidence="2">Muscle</tissue>
    </source>
</reference>
<feature type="region of interest" description="Disordered" evidence="1">
    <location>
        <begin position="121"/>
        <end position="275"/>
    </location>
</feature>
<feature type="region of interest" description="Disordered" evidence="1">
    <location>
        <begin position="289"/>
        <end position="314"/>
    </location>
</feature>